<accession>A0A7W9SGN2</accession>
<dbReference type="PROSITE" id="PS50929">
    <property type="entry name" value="ABC_TM1F"/>
    <property type="match status" value="1"/>
</dbReference>
<dbReference type="Gene3D" id="1.20.1560.10">
    <property type="entry name" value="ABC transporter type 1, transmembrane domain"/>
    <property type="match status" value="1"/>
</dbReference>
<dbReference type="GO" id="GO:0034040">
    <property type="term" value="F:ATPase-coupled lipid transmembrane transporter activity"/>
    <property type="evidence" value="ECO:0007669"/>
    <property type="project" value="TreeGrafter"/>
</dbReference>
<dbReference type="PANTHER" id="PTHR24221">
    <property type="entry name" value="ATP-BINDING CASSETTE SUB-FAMILY B"/>
    <property type="match status" value="1"/>
</dbReference>
<keyword evidence="7 9" id="KW-1133">Transmembrane helix</keyword>
<dbReference type="SUPFAM" id="SSF90123">
    <property type="entry name" value="ABC transporter transmembrane region"/>
    <property type="match status" value="1"/>
</dbReference>
<dbReference type="GO" id="GO:0005886">
    <property type="term" value="C:plasma membrane"/>
    <property type="evidence" value="ECO:0007669"/>
    <property type="project" value="UniProtKB-SubCell"/>
</dbReference>
<feature type="transmembrane region" description="Helical" evidence="9">
    <location>
        <begin position="141"/>
        <end position="173"/>
    </location>
</feature>
<dbReference type="InterPro" id="IPR011527">
    <property type="entry name" value="ABC1_TM_dom"/>
</dbReference>
<dbReference type="GO" id="GO:0005524">
    <property type="term" value="F:ATP binding"/>
    <property type="evidence" value="ECO:0007669"/>
    <property type="project" value="UniProtKB-KW"/>
</dbReference>
<evidence type="ECO:0000256" key="5">
    <source>
        <dbReference type="ARBA" id="ARBA00022741"/>
    </source>
</evidence>
<keyword evidence="8 9" id="KW-0472">Membrane</keyword>
<protein>
    <submittedName>
        <fullName evidence="12">ATP-binding cassette subfamily B protein</fullName>
    </submittedName>
</protein>
<dbReference type="PANTHER" id="PTHR24221:SF397">
    <property type="entry name" value="ABC TRANSPORTER, ATP-BINDING TRANSMEMBRANE PROTEIN"/>
    <property type="match status" value="1"/>
</dbReference>
<feature type="domain" description="ABC transmembrane type-1" evidence="11">
    <location>
        <begin position="19"/>
        <end position="253"/>
    </location>
</feature>
<dbReference type="InterPro" id="IPR003593">
    <property type="entry name" value="AAA+_ATPase"/>
</dbReference>
<dbReference type="SMART" id="SM00382">
    <property type="entry name" value="AAA"/>
    <property type="match status" value="1"/>
</dbReference>
<evidence type="ECO:0000259" key="10">
    <source>
        <dbReference type="PROSITE" id="PS50893"/>
    </source>
</evidence>
<evidence type="ECO:0000313" key="13">
    <source>
        <dbReference type="Proteomes" id="UP000522163"/>
    </source>
</evidence>
<dbReference type="InterPro" id="IPR027417">
    <property type="entry name" value="P-loop_NTPase"/>
</dbReference>
<evidence type="ECO:0000256" key="3">
    <source>
        <dbReference type="ARBA" id="ARBA00022475"/>
    </source>
</evidence>
<feature type="domain" description="ABC transporter" evidence="10">
    <location>
        <begin position="336"/>
        <end position="569"/>
    </location>
</feature>
<dbReference type="RefSeq" id="WP_183684367.1">
    <property type="nucleotide sequence ID" value="NZ_JACHHH010000009.1"/>
</dbReference>
<keyword evidence="6 12" id="KW-0067">ATP-binding</keyword>
<proteinExistence type="predicted"/>
<dbReference type="Proteomes" id="UP000522163">
    <property type="component" value="Unassembled WGS sequence"/>
</dbReference>
<dbReference type="EMBL" id="JACHHH010000009">
    <property type="protein sequence ID" value="MBB6041797.1"/>
    <property type="molecule type" value="Genomic_DNA"/>
</dbReference>
<keyword evidence="5" id="KW-0547">Nucleotide-binding</keyword>
<dbReference type="PROSITE" id="PS50893">
    <property type="entry name" value="ABC_TRANSPORTER_2"/>
    <property type="match status" value="1"/>
</dbReference>
<dbReference type="Gene3D" id="3.40.50.300">
    <property type="entry name" value="P-loop containing nucleotide triphosphate hydrolases"/>
    <property type="match status" value="1"/>
</dbReference>
<reference evidence="12 13" key="1">
    <citation type="submission" date="2020-08" db="EMBL/GenBank/DDBJ databases">
        <title>Genomic Encyclopedia of Type Strains, Phase IV (KMG-IV): sequencing the most valuable type-strain genomes for metagenomic binning, comparative biology and taxonomic classification.</title>
        <authorList>
            <person name="Goeker M."/>
        </authorList>
    </citation>
    <scope>NUCLEOTIDE SEQUENCE [LARGE SCALE GENOMIC DNA]</scope>
    <source>
        <strain evidence="12 13">DSM 17245</strain>
    </source>
</reference>
<dbReference type="GO" id="GO:0016887">
    <property type="term" value="F:ATP hydrolysis activity"/>
    <property type="evidence" value="ECO:0007669"/>
    <property type="project" value="InterPro"/>
</dbReference>
<dbReference type="PROSITE" id="PS00211">
    <property type="entry name" value="ABC_TRANSPORTER_1"/>
    <property type="match status" value="1"/>
</dbReference>
<dbReference type="Pfam" id="PF00664">
    <property type="entry name" value="ABC_membrane"/>
    <property type="match status" value="1"/>
</dbReference>
<name>A0A7W9SGN2_9FIRM</name>
<evidence type="ECO:0000256" key="6">
    <source>
        <dbReference type="ARBA" id="ARBA00022840"/>
    </source>
</evidence>
<keyword evidence="4 9" id="KW-0812">Transmembrane</keyword>
<evidence type="ECO:0000259" key="11">
    <source>
        <dbReference type="PROSITE" id="PS50929"/>
    </source>
</evidence>
<feature type="transmembrane region" description="Helical" evidence="9">
    <location>
        <begin position="62"/>
        <end position="85"/>
    </location>
</feature>
<dbReference type="InterPro" id="IPR039421">
    <property type="entry name" value="Type_1_exporter"/>
</dbReference>
<evidence type="ECO:0000313" key="12">
    <source>
        <dbReference type="EMBL" id="MBB6041797.1"/>
    </source>
</evidence>
<dbReference type="GO" id="GO:0140359">
    <property type="term" value="F:ABC-type transporter activity"/>
    <property type="evidence" value="ECO:0007669"/>
    <property type="project" value="InterPro"/>
</dbReference>
<feature type="transmembrane region" description="Helical" evidence="9">
    <location>
        <begin position="277"/>
        <end position="302"/>
    </location>
</feature>
<dbReference type="SUPFAM" id="SSF52540">
    <property type="entry name" value="P-loop containing nucleoside triphosphate hydrolases"/>
    <property type="match status" value="1"/>
</dbReference>
<keyword evidence="2" id="KW-0813">Transport</keyword>
<dbReference type="InterPro" id="IPR036640">
    <property type="entry name" value="ABC1_TM_sf"/>
</dbReference>
<dbReference type="InterPro" id="IPR017871">
    <property type="entry name" value="ABC_transporter-like_CS"/>
</dbReference>
<evidence type="ECO:0000256" key="7">
    <source>
        <dbReference type="ARBA" id="ARBA00022989"/>
    </source>
</evidence>
<dbReference type="GeneID" id="85015320"/>
<evidence type="ECO:0000256" key="1">
    <source>
        <dbReference type="ARBA" id="ARBA00004651"/>
    </source>
</evidence>
<feature type="transmembrane region" description="Helical" evidence="9">
    <location>
        <begin position="244"/>
        <end position="265"/>
    </location>
</feature>
<dbReference type="AlphaFoldDB" id="A0A7W9SGN2"/>
<organism evidence="12 13">
    <name type="scientific">Oribacterium sinus</name>
    <dbReference type="NCBI Taxonomy" id="237576"/>
    <lineage>
        <taxon>Bacteria</taxon>
        <taxon>Bacillati</taxon>
        <taxon>Bacillota</taxon>
        <taxon>Clostridia</taxon>
        <taxon>Lachnospirales</taxon>
        <taxon>Lachnospiraceae</taxon>
        <taxon>Oribacterium</taxon>
    </lineage>
</organism>
<sequence length="580" mass="65948">MNVYKKVFRYVPEKTVPGILSILTSLLSGVILVYAYMLLYFFLENLILFRDEGQSYILSLKIVLALTLAGLCYLFSGVLSHIFAFRLETNLRKKGIEGLASASFRFYDLHSSGYIRKTIDSNAEKTHQAVAHMIPDSAQAFLVPLLSLALGFFVSLRVGIILLLLVLISGFFLQKMMGGSQFMSLYQESLNHLSAETVEYVRGIQVVKLFGNRLQSFKAMKEAIESYAKYAYEYSISCKTPYVLYQWIFLGLIPILSIPLSFLLVKEPHPEKIIIDLIMIFFLDGVIMVAFMKIMWSGMYIFNANFAIEEMEKLYKEMQEDRLQYGREEKFPNYSMEFQNVDFSYGDKKVLEGLSFRLEEGKSYALVGHSGSGKSTIAKLFSGFYKVDKGQIRIGDLPIENYSKNALCKAISFVFQDSKLFHKTIYENVLLGKPDAAAKDVHRALDLAGCREILERFPEKENTLIGAKGVYLSGGEKQRIAIARAILKDAPIVILDEASASIDADQEYALQNAFKNLIQGKTVIMIAHRLSSIQGLHEILVLEEGKIVERGNSKELLQKDSRYKKLWKLYQTTEDWRINK</sequence>
<dbReference type="Pfam" id="PF00005">
    <property type="entry name" value="ABC_tran"/>
    <property type="match status" value="1"/>
</dbReference>
<comment type="caution">
    <text evidence="12">The sequence shown here is derived from an EMBL/GenBank/DDBJ whole genome shotgun (WGS) entry which is preliminary data.</text>
</comment>
<dbReference type="FunFam" id="3.40.50.300:FF:000221">
    <property type="entry name" value="Multidrug ABC transporter ATP-binding protein"/>
    <property type="match status" value="1"/>
</dbReference>
<keyword evidence="3" id="KW-1003">Cell membrane</keyword>
<feature type="transmembrane region" description="Helical" evidence="9">
    <location>
        <begin position="20"/>
        <end position="42"/>
    </location>
</feature>
<evidence type="ECO:0000256" key="2">
    <source>
        <dbReference type="ARBA" id="ARBA00022448"/>
    </source>
</evidence>
<evidence type="ECO:0000256" key="8">
    <source>
        <dbReference type="ARBA" id="ARBA00023136"/>
    </source>
</evidence>
<dbReference type="InterPro" id="IPR003439">
    <property type="entry name" value="ABC_transporter-like_ATP-bd"/>
</dbReference>
<evidence type="ECO:0000256" key="9">
    <source>
        <dbReference type="SAM" id="Phobius"/>
    </source>
</evidence>
<evidence type="ECO:0000256" key="4">
    <source>
        <dbReference type="ARBA" id="ARBA00022692"/>
    </source>
</evidence>
<comment type="subcellular location">
    <subcellularLocation>
        <location evidence="1">Cell membrane</location>
        <topology evidence="1">Multi-pass membrane protein</topology>
    </subcellularLocation>
</comment>
<gene>
    <name evidence="12" type="ORF">HNQ46_001787</name>
</gene>